<keyword evidence="10" id="KW-1185">Reference proteome</keyword>
<dbReference type="PATRIC" id="fig|47853.6.peg.6202"/>
<evidence type="ECO:0000256" key="4">
    <source>
        <dbReference type="ARBA" id="ARBA00022801"/>
    </source>
</evidence>
<comment type="caution">
    <text evidence="9">The sequence shown here is derived from an EMBL/GenBank/DDBJ whole genome shotgun (WGS) entry which is preliminary data.</text>
</comment>
<feature type="transmembrane region" description="Helical" evidence="7">
    <location>
        <begin position="645"/>
        <end position="662"/>
    </location>
</feature>
<evidence type="ECO:0000256" key="2">
    <source>
        <dbReference type="ARBA" id="ARBA00022670"/>
    </source>
</evidence>
<name>A0A0D0USA3_9ACTN</name>
<dbReference type="Pfam" id="PF01435">
    <property type="entry name" value="Peptidase_M48"/>
    <property type="match status" value="1"/>
</dbReference>
<feature type="transmembrane region" description="Helical" evidence="7">
    <location>
        <begin position="440"/>
        <end position="462"/>
    </location>
</feature>
<feature type="transmembrane region" description="Helical" evidence="7">
    <location>
        <begin position="483"/>
        <end position="506"/>
    </location>
</feature>
<feature type="transmembrane region" description="Helical" evidence="7">
    <location>
        <begin position="726"/>
        <end position="745"/>
    </location>
</feature>
<evidence type="ECO:0000313" key="9">
    <source>
        <dbReference type="EMBL" id="KIR61697.1"/>
    </source>
</evidence>
<feature type="transmembrane region" description="Helical" evidence="7">
    <location>
        <begin position="375"/>
        <end position="395"/>
    </location>
</feature>
<protein>
    <recommendedName>
        <fullName evidence="8">Peptidase M48 domain-containing protein</fullName>
    </recommendedName>
</protein>
<keyword evidence="2" id="KW-0645">Protease</keyword>
<comment type="cofactor">
    <cofactor evidence="1">
        <name>Zn(2+)</name>
        <dbReference type="ChEBI" id="CHEBI:29105"/>
    </cofactor>
</comment>
<dbReference type="GO" id="GO:0006508">
    <property type="term" value="P:proteolysis"/>
    <property type="evidence" value="ECO:0007669"/>
    <property type="project" value="UniProtKB-KW"/>
</dbReference>
<keyword evidence="3" id="KW-0479">Metal-binding</keyword>
<dbReference type="EMBL" id="JXSX01000003">
    <property type="protein sequence ID" value="KIR61697.1"/>
    <property type="molecule type" value="Genomic_DNA"/>
</dbReference>
<evidence type="ECO:0000259" key="8">
    <source>
        <dbReference type="Pfam" id="PF01435"/>
    </source>
</evidence>
<dbReference type="AlphaFoldDB" id="A0A0D0USA3"/>
<organism evidence="9 10">
    <name type="scientific">Micromonospora haikouensis</name>
    <dbReference type="NCBI Taxonomy" id="686309"/>
    <lineage>
        <taxon>Bacteria</taxon>
        <taxon>Bacillati</taxon>
        <taxon>Actinomycetota</taxon>
        <taxon>Actinomycetes</taxon>
        <taxon>Micromonosporales</taxon>
        <taxon>Micromonosporaceae</taxon>
        <taxon>Micromonospora</taxon>
    </lineage>
</organism>
<evidence type="ECO:0000256" key="6">
    <source>
        <dbReference type="ARBA" id="ARBA00023049"/>
    </source>
</evidence>
<gene>
    <name evidence="9" type="ORF">TK50_29580</name>
</gene>
<feature type="transmembrane region" description="Helical" evidence="7">
    <location>
        <begin position="579"/>
        <end position="601"/>
    </location>
</feature>
<dbReference type="InterPro" id="IPR001915">
    <property type="entry name" value="Peptidase_M48"/>
</dbReference>
<feature type="transmembrane region" description="Helical" evidence="7">
    <location>
        <begin position="255"/>
        <end position="273"/>
    </location>
</feature>
<dbReference type="GO" id="GO:0046872">
    <property type="term" value="F:metal ion binding"/>
    <property type="evidence" value="ECO:0007669"/>
    <property type="project" value="UniProtKB-KW"/>
</dbReference>
<reference evidence="9 10" key="1">
    <citation type="submission" date="2015-01" db="EMBL/GenBank/DDBJ databases">
        <title>Sequencing and annotation of Micromonospora carbonacea strain JXNU-1 genome.</title>
        <authorList>
            <person name="Long Z."/>
            <person name="Huang Y."/>
            <person name="Jiang Y."/>
        </authorList>
    </citation>
    <scope>NUCLEOTIDE SEQUENCE [LARGE SCALE GENOMIC DNA]</scope>
    <source>
        <strain evidence="9 10">JXNU-1</strain>
    </source>
</reference>
<sequence>MAMPTATEGAGPPAGPAGAVAPPLPSATLGRFVAAVTAVVGTSMFGWQTVLVDREATRQRAECVAGLSDLPAPVDVRTGTVNEESLAAVQQCLGTLRGDSLRQMAVGLAVLAAATAAVYLAAPWCERWLRDLRRLDRVPGTGALRSALAGLVREAGLRRPPVFVVSRSARVSGNTFGAGPLRYVRLDLGLVHAHRTAPPLFRAVVLHELAHVRNADVHLTRLAIAQSWAFPLAVLVPVAVNYVGSVPVRRLLDDGWRLAAFALIVQVSVWSVLRAREFAADARLTGDDRAAARALLAGDRRRSGRWARLGSVFRFHPLAQARVDTLAHPGRRFAARPVEALGAGLAAGIAAPPLVDLMSSLPRQLPGLDRLTGGAAVAGLLLGVPLALVTTGALWRCAWWARHTGTAAATGTTFGAALACGLAVGRRLSWVTAYTDQHRAWWIEITLGLLWIVGGALLGRWVAGGARAYLRRVAPTDTRRTRLAWAGAVSATSVLTAGYVASLLVLDTATLDGATTMLRLVAAREGHPDTVTPLTLVDLFGFLLRTVSAQAPYVFVLPLLALLYPALAARRASRRAVRLGVVAGGVGALLVPLAPLGLGLVARDPGLSATTTAAVVDGHTLVPVTFVELTIAVAAVATRRLSVPHALLAALTAGLLLAPAILTADTLVSCVTGAAIGCGPVVDRVAVDRILTHALVVAPTVAVLAATVGAALAAGLAGSARRRRGTAAGLAVGLAAAGTVAPVLFRPTATATVSRDPCLVGVWRLTDGRYHLLVPADSLLGGLAGLTRDATLDLASGAEDGFATAYRADGTATDLYDLTAARGTLGGNPVRYTQRGVQTYRWSTAGGRYRQYDQVNPGVETVVRVGDREADLPVWPEENTGTYRCDDDRLTVRLEYDDGAWSEESFVRSPA</sequence>
<feature type="transmembrane region" description="Helical" evidence="7">
    <location>
        <begin position="338"/>
        <end position="355"/>
    </location>
</feature>
<feature type="transmembrane region" description="Helical" evidence="7">
    <location>
        <begin position="222"/>
        <end position="243"/>
    </location>
</feature>
<dbReference type="GO" id="GO:0004222">
    <property type="term" value="F:metalloendopeptidase activity"/>
    <property type="evidence" value="ECO:0007669"/>
    <property type="project" value="InterPro"/>
</dbReference>
<proteinExistence type="predicted"/>
<feature type="transmembrane region" description="Helical" evidence="7">
    <location>
        <begin position="550"/>
        <end position="567"/>
    </location>
</feature>
<keyword evidence="6" id="KW-0482">Metalloprotease</keyword>
<keyword evidence="7" id="KW-1133">Transmembrane helix</keyword>
<keyword evidence="5" id="KW-0862">Zinc</keyword>
<evidence type="ECO:0000256" key="1">
    <source>
        <dbReference type="ARBA" id="ARBA00001947"/>
    </source>
</evidence>
<evidence type="ECO:0000256" key="3">
    <source>
        <dbReference type="ARBA" id="ARBA00022723"/>
    </source>
</evidence>
<keyword evidence="4" id="KW-0378">Hydrolase</keyword>
<evidence type="ECO:0000256" key="5">
    <source>
        <dbReference type="ARBA" id="ARBA00022833"/>
    </source>
</evidence>
<feature type="domain" description="Peptidase M48" evidence="8">
    <location>
        <begin position="143"/>
        <end position="327"/>
    </location>
</feature>
<feature type="transmembrane region" description="Helical" evidence="7">
    <location>
        <begin position="621"/>
        <end position="638"/>
    </location>
</feature>
<keyword evidence="7" id="KW-0472">Membrane</keyword>
<feature type="transmembrane region" description="Helical" evidence="7">
    <location>
        <begin position="407"/>
        <end position="428"/>
    </location>
</feature>
<feature type="transmembrane region" description="Helical" evidence="7">
    <location>
        <begin position="104"/>
        <end position="125"/>
    </location>
</feature>
<keyword evidence="7" id="KW-0812">Transmembrane</keyword>
<feature type="transmembrane region" description="Helical" evidence="7">
    <location>
        <begin position="690"/>
        <end position="714"/>
    </location>
</feature>
<dbReference type="Proteomes" id="UP000032254">
    <property type="component" value="Unassembled WGS sequence"/>
</dbReference>
<evidence type="ECO:0000313" key="10">
    <source>
        <dbReference type="Proteomes" id="UP000032254"/>
    </source>
</evidence>
<accession>A0A0D0USA3</accession>
<evidence type="ECO:0000256" key="7">
    <source>
        <dbReference type="SAM" id="Phobius"/>
    </source>
</evidence>